<dbReference type="Proteomes" id="UP001519325">
    <property type="component" value="Unassembled WGS sequence"/>
</dbReference>
<dbReference type="PANTHER" id="PTHR48081:SF8">
    <property type="entry name" value="ALPHA_BETA HYDROLASE FOLD-3 DOMAIN-CONTAINING PROTEIN-RELATED"/>
    <property type="match status" value="1"/>
</dbReference>
<reference evidence="3 4" key="1">
    <citation type="submission" date="2021-03" db="EMBL/GenBank/DDBJ databases">
        <title>Sequencing the genomes of 1000 actinobacteria strains.</title>
        <authorList>
            <person name="Klenk H.-P."/>
        </authorList>
    </citation>
    <scope>NUCLEOTIDE SEQUENCE [LARGE SCALE GENOMIC DNA]</scope>
    <source>
        <strain evidence="3 4">DSM 45516</strain>
    </source>
</reference>
<dbReference type="InterPro" id="IPR050300">
    <property type="entry name" value="GDXG_lipolytic_enzyme"/>
</dbReference>
<dbReference type="Gene3D" id="3.40.50.1820">
    <property type="entry name" value="alpha/beta hydrolase"/>
    <property type="match status" value="1"/>
</dbReference>
<dbReference type="EMBL" id="JAGGMR010000001">
    <property type="protein sequence ID" value="MBP2190212.1"/>
    <property type="molecule type" value="Genomic_DNA"/>
</dbReference>
<evidence type="ECO:0000256" key="1">
    <source>
        <dbReference type="ARBA" id="ARBA00022801"/>
    </source>
</evidence>
<evidence type="ECO:0000259" key="2">
    <source>
        <dbReference type="Pfam" id="PF07859"/>
    </source>
</evidence>
<dbReference type="PANTHER" id="PTHR48081">
    <property type="entry name" value="AB HYDROLASE SUPERFAMILY PROTEIN C4A8.06C"/>
    <property type="match status" value="1"/>
</dbReference>
<dbReference type="InterPro" id="IPR013094">
    <property type="entry name" value="AB_hydrolase_3"/>
</dbReference>
<organism evidence="3 4">
    <name type="scientific">Nocardia goodfellowii</name>
    <dbReference type="NCBI Taxonomy" id="882446"/>
    <lineage>
        <taxon>Bacteria</taxon>
        <taxon>Bacillati</taxon>
        <taxon>Actinomycetota</taxon>
        <taxon>Actinomycetes</taxon>
        <taxon>Mycobacteriales</taxon>
        <taxon>Nocardiaceae</taxon>
        <taxon>Nocardia</taxon>
    </lineage>
</organism>
<evidence type="ECO:0000313" key="4">
    <source>
        <dbReference type="Proteomes" id="UP001519325"/>
    </source>
</evidence>
<gene>
    <name evidence="3" type="ORF">BJ987_003113</name>
</gene>
<keyword evidence="4" id="KW-1185">Reference proteome</keyword>
<sequence length="294" mass="32142">MSIRMAVIAMYLRLAKKPKTATPERADRSIRAAKTLARPPRAMCKRHIVTHRRVGEFITYTVRPRERAVTKSAIYLHGGAYISEIVKQHWALISQLADAGVRVEVPIYGLAPQHSFRQAYPLLDSVYRQLADEVDASTITLIGDSAGGGLALGFAQTLPQERLRQPGRIVLISPWMDLTLSNPAITEVDDPWLTTTGLTAAAQAWADGAELSDPRLSPINGSTAALAPIDIFIGTRDLFYPDALRVRALDLRETLRLTVCHGAVHVYPLVPAPEGRRAAKAIVALCSGHTTTSR</sequence>
<comment type="caution">
    <text evidence="3">The sequence shown here is derived from an EMBL/GenBank/DDBJ whole genome shotgun (WGS) entry which is preliminary data.</text>
</comment>
<name>A0ABS4QEW5_9NOCA</name>
<evidence type="ECO:0000313" key="3">
    <source>
        <dbReference type="EMBL" id="MBP2190212.1"/>
    </source>
</evidence>
<keyword evidence="1" id="KW-0378">Hydrolase</keyword>
<dbReference type="Pfam" id="PF07859">
    <property type="entry name" value="Abhydrolase_3"/>
    <property type="match status" value="1"/>
</dbReference>
<feature type="domain" description="Alpha/beta hydrolase fold-3" evidence="2">
    <location>
        <begin position="74"/>
        <end position="267"/>
    </location>
</feature>
<proteinExistence type="predicted"/>
<dbReference type="InterPro" id="IPR029058">
    <property type="entry name" value="AB_hydrolase_fold"/>
</dbReference>
<dbReference type="RefSeq" id="WP_209890022.1">
    <property type="nucleotide sequence ID" value="NZ_JAGGMR010000001.1"/>
</dbReference>
<protein>
    <submittedName>
        <fullName evidence="3">Acetyl esterase/lipase</fullName>
    </submittedName>
</protein>
<accession>A0ABS4QEW5</accession>
<dbReference type="SUPFAM" id="SSF53474">
    <property type="entry name" value="alpha/beta-Hydrolases"/>
    <property type="match status" value="1"/>
</dbReference>